<dbReference type="SUPFAM" id="SSF48403">
    <property type="entry name" value="Ankyrin repeat"/>
    <property type="match status" value="1"/>
</dbReference>
<comment type="caution">
    <text evidence="7">The sequence shown here is derived from an EMBL/GenBank/DDBJ whole genome shotgun (WGS) entry which is preliminary data.</text>
</comment>
<keyword evidence="3" id="KW-0378">Hydrolase</keyword>
<dbReference type="InterPro" id="IPR000387">
    <property type="entry name" value="Tyr_Pase_dom"/>
</dbReference>
<evidence type="ECO:0000256" key="2">
    <source>
        <dbReference type="ARBA" id="ARBA00013064"/>
    </source>
</evidence>
<name>A0ABP0J9H1_9DINO</name>
<keyword evidence="4" id="KW-0904">Protein phosphatase</keyword>
<dbReference type="Pfam" id="PF00782">
    <property type="entry name" value="DSPc"/>
    <property type="match status" value="1"/>
</dbReference>
<feature type="compositionally biased region" description="Low complexity" evidence="5">
    <location>
        <begin position="354"/>
        <end position="363"/>
    </location>
</feature>
<gene>
    <name evidence="7" type="ORF">CCMP2556_LOCUS10312</name>
</gene>
<dbReference type="InterPro" id="IPR029021">
    <property type="entry name" value="Prot-tyrosine_phosphatase-like"/>
</dbReference>
<feature type="compositionally biased region" description="Acidic residues" evidence="5">
    <location>
        <begin position="406"/>
        <end position="420"/>
    </location>
</feature>
<evidence type="ECO:0000256" key="4">
    <source>
        <dbReference type="ARBA" id="ARBA00022912"/>
    </source>
</evidence>
<reference evidence="7 8" key="1">
    <citation type="submission" date="2024-02" db="EMBL/GenBank/DDBJ databases">
        <authorList>
            <person name="Chen Y."/>
            <person name="Shah S."/>
            <person name="Dougan E. K."/>
            <person name="Thang M."/>
            <person name="Chan C."/>
        </authorList>
    </citation>
    <scope>NUCLEOTIDE SEQUENCE [LARGE SCALE GENOMIC DNA]</scope>
</reference>
<dbReference type="Gene3D" id="1.25.40.20">
    <property type="entry name" value="Ankyrin repeat-containing domain"/>
    <property type="match status" value="1"/>
</dbReference>
<evidence type="ECO:0000259" key="6">
    <source>
        <dbReference type="PROSITE" id="PS50056"/>
    </source>
</evidence>
<comment type="similarity">
    <text evidence="1">Belongs to the protein-tyrosine phosphatase family. Non-receptor class dual specificity subfamily.</text>
</comment>
<dbReference type="PROSITE" id="PS50056">
    <property type="entry name" value="TYR_PHOSPHATASE_2"/>
    <property type="match status" value="1"/>
</dbReference>
<feature type="domain" description="Tyrosine specific protein phosphatases" evidence="6">
    <location>
        <begin position="223"/>
        <end position="278"/>
    </location>
</feature>
<evidence type="ECO:0000313" key="7">
    <source>
        <dbReference type="EMBL" id="CAK9011025.1"/>
    </source>
</evidence>
<dbReference type="SMART" id="SM00195">
    <property type="entry name" value="DSPc"/>
    <property type="match status" value="1"/>
</dbReference>
<dbReference type="CDD" id="cd14498">
    <property type="entry name" value="DSP"/>
    <property type="match status" value="1"/>
</dbReference>
<dbReference type="Proteomes" id="UP001642484">
    <property type="component" value="Unassembled WGS sequence"/>
</dbReference>
<dbReference type="InterPro" id="IPR000340">
    <property type="entry name" value="Dual-sp_phosphatase_cat-dom"/>
</dbReference>
<dbReference type="EC" id="3.1.3.48" evidence="2"/>
<keyword evidence="8" id="KW-1185">Reference proteome</keyword>
<sequence length="670" mass="72460">MWPALCAGEGGLWPGLSDVRAKLRAVLVTCDAAPANLKLLGHLTSVVDAKTLVLPFLCLQHRTGNVIERATKLLGTLTGSYAVAKTLRSGAVVRKLTANVRSILAQKLVVVDQVLKSRLQAMSSVLVSDTYGSVDVVAWAREAYNSRHPMHVILDMSASSPECFGKLWLGGEHASGDVHMLQSHCITIVLPASRKPAPAESLNIKVLDYVDGTALAAGDVRLEDFLAVADKVIDYLQKGHGILVCCKNGAHRSATLTVLLVMRLTGWDAMRAFNYVSQLPGMHQGGSIKRARLTSKGVADFFVVSDDLKTPAARAQKLKDLCSELEALDAKLLSAVTSGQTCPKKPEPEPHSSAAAQPATQEPAEAEPNEAMPQRPHEEGSEATEPAAQGLSAEVKAEPQDRGNDMDVDYDPDDKEDEANEPPATEAKPVDFASLAAKQESEVREEVMDRVLALLEQQKVQRQAMMARQEEEQLRANWQDEAFRAVLGADPLKALPLLDEANSATILQMVDGNGLNLLHNAVRVMCWPVVQRLINLNPAVVDQLTSPQARPAHWSALMVLVDTNAVGDQEAYGAILTMLLEAMSLATLEARAANGNTALHLAAGQGNFWTMRKIVWEIYHKASGNQAAFGLVSSLLNLPDRKGAGCVDLALRCNMNLANWLQRQWNAKAL</sequence>
<organism evidence="7 8">
    <name type="scientific">Durusdinium trenchii</name>
    <dbReference type="NCBI Taxonomy" id="1381693"/>
    <lineage>
        <taxon>Eukaryota</taxon>
        <taxon>Sar</taxon>
        <taxon>Alveolata</taxon>
        <taxon>Dinophyceae</taxon>
        <taxon>Suessiales</taxon>
        <taxon>Symbiodiniaceae</taxon>
        <taxon>Durusdinium</taxon>
    </lineage>
</organism>
<feature type="non-terminal residue" evidence="7">
    <location>
        <position position="670"/>
    </location>
</feature>
<evidence type="ECO:0000256" key="5">
    <source>
        <dbReference type="SAM" id="MobiDB-lite"/>
    </source>
</evidence>
<dbReference type="EMBL" id="CAXAMN010004789">
    <property type="protein sequence ID" value="CAK9011025.1"/>
    <property type="molecule type" value="Genomic_DNA"/>
</dbReference>
<evidence type="ECO:0000256" key="1">
    <source>
        <dbReference type="ARBA" id="ARBA00008601"/>
    </source>
</evidence>
<proteinExistence type="inferred from homology"/>
<evidence type="ECO:0000256" key="3">
    <source>
        <dbReference type="ARBA" id="ARBA00022801"/>
    </source>
</evidence>
<protein>
    <recommendedName>
        <fullName evidence="2">protein-tyrosine-phosphatase</fullName>
        <ecNumber evidence="2">3.1.3.48</ecNumber>
    </recommendedName>
</protein>
<feature type="compositionally biased region" description="Basic and acidic residues" evidence="5">
    <location>
        <begin position="395"/>
        <end position="405"/>
    </location>
</feature>
<dbReference type="InterPro" id="IPR036770">
    <property type="entry name" value="Ankyrin_rpt-contain_sf"/>
</dbReference>
<dbReference type="PANTHER" id="PTHR10159:SF519">
    <property type="entry name" value="DUAL SPECIFICITY PROTEIN PHOSPHATASE MPK3"/>
    <property type="match status" value="1"/>
</dbReference>
<dbReference type="InterPro" id="IPR020422">
    <property type="entry name" value="TYR_PHOSPHATASE_DUAL_dom"/>
</dbReference>
<feature type="region of interest" description="Disordered" evidence="5">
    <location>
        <begin position="339"/>
        <end position="431"/>
    </location>
</feature>
<accession>A0ABP0J9H1</accession>
<dbReference type="PANTHER" id="PTHR10159">
    <property type="entry name" value="DUAL SPECIFICITY PROTEIN PHOSPHATASE"/>
    <property type="match status" value="1"/>
</dbReference>
<dbReference type="SUPFAM" id="SSF52799">
    <property type="entry name" value="(Phosphotyrosine protein) phosphatases II"/>
    <property type="match status" value="1"/>
</dbReference>
<dbReference type="Gene3D" id="3.90.190.10">
    <property type="entry name" value="Protein tyrosine phosphatase superfamily"/>
    <property type="match status" value="1"/>
</dbReference>
<evidence type="ECO:0000313" key="8">
    <source>
        <dbReference type="Proteomes" id="UP001642484"/>
    </source>
</evidence>